<evidence type="ECO:0000259" key="6">
    <source>
        <dbReference type="Pfam" id="PF17102"/>
    </source>
</evidence>
<accession>A0ABV5V5T5</accession>
<keyword evidence="3" id="KW-0270">Exopolysaccharide synthesis</keyword>
<evidence type="ECO:0000259" key="4">
    <source>
        <dbReference type="Pfam" id="PF11380"/>
    </source>
</evidence>
<comment type="caution">
    <text evidence="8">The sequence shown here is derived from an EMBL/GenBank/DDBJ whole genome shotgun (WGS) entry which is preliminary data.</text>
</comment>
<name>A0ABV5V5T5_9MICO</name>
<evidence type="ECO:0000313" key="9">
    <source>
        <dbReference type="Proteomes" id="UP001589613"/>
    </source>
</evidence>
<sequence>MRQRIARAARLTRHAGKVAGRLTNRVVRSRQPQKEMRREWARQRTAYHDAVARRAARAGEETIAVDGRRLLGVRRDFRTPAEHRFGLLRAALDAFEAQGLSAFVLPDPSRLPRTVAVVARPGDPAVGRAVTQMTAEAGHFVAAPAPQLPGKVAVPQQEVPEGSVFRLFAVVAGDGFVYGPRTGIDVECWEVDGADLAWVPPRPNPYVERVSPAGQQLAPLTTVLGELPTLRTMSVPSITDVQFPVDVVYTWVDGSDEEWQRSRAAALGVNDPEQFTESATAEARFRQHDELRYSLRSLERHAPWVNHIWIVTANQVPGWLRTDHPKVTVVNHHDIWSGEGSLPTFNSHAIEAHLHRIDGLAEHFIYFNDDVFLGRDCAPELFFEANGIQRLFQSRALIPDGDPRPGEIASESAGKNARSLIEELVGRRIRTKLFHAPFALRRSVSEEICSRYPAEVEETARSVFRRMNDVTLSGALHMYYALATGRAVTSRLQYRYINVDSPAAEERLRTLTRTPFDVFCLNDTGAHDTDPQVVDRRTRGFLASYFPDRSSYETG</sequence>
<feature type="domain" description="Stealth protein CR1 conserved region 1" evidence="5">
    <location>
        <begin position="243"/>
        <end position="268"/>
    </location>
</feature>
<dbReference type="EMBL" id="JBHMAX010000024">
    <property type="protein sequence ID" value="MFB9733173.1"/>
    <property type="molecule type" value="Genomic_DNA"/>
</dbReference>
<dbReference type="Proteomes" id="UP001589613">
    <property type="component" value="Unassembled WGS sequence"/>
</dbReference>
<dbReference type="InterPro" id="IPR031356">
    <property type="entry name" value="Stealth_CR4"/>
</dbReference>
<dbReference type="Pfam" id="PF17102">
    <property type="entry name" value="Stealth_CR3"/>
    <property type="match status" value="1"/>
</dbReference>
<feature type="domain" description="Stealth protein CR4 conserved region 4" evidence="7">
    <location>
        <begin position="511"/>
        <end position="553"/>
    </location>
</feature>
<feature type="domain" description="Stealth protein CR2 conserved region 2" evidence="4">
    <location>
        <begin position="284"/>
        <end position="390"/>
    </location>
</feature>
<reference evidence="8 9" key="1">
    <citation type="submission" date="2024-09" db="EMBL/GenBank/DDBJ databases">
        <authorList>
            <person name="Sun Q."/>
            <person name="Mori K."/>
        </authorList>
    </citation>
    <scope>NUCLEOTIDE SEQUENCE [LARGE SCALE GENOMIC DNA]</scope>
    <source>
        <strain evidence="8 9">JCM 12763</strain>
    </source>
</reference>
<dbReference type="InterPro" id="IPR031358">
    <property type="entry name" value="Stealth_CR1"/>
</dbReference>
<dbReference type="PANTHER" id="PTHR24045:SF0">
    <property type="entry name" value="N-ACETYLGLUCOSAMINE-1-PHOSPHOTRANSFERASE SUBUNITS ALPHA_BETA"/>
    <property type="match status" value="1"/>
</dbReference>
<dbReference type="RefSeq" id="WP_181409525.1">
    <property type="nucleotide sequence ID" value="NZ_JBHMAX010000024.1"/>
</dbReference>
<dbReference type="Pfam" id="PF11380">
    <property type="entry name" value="Stealth_CR2"/>
    <property type="match status" value="1"/>
</dbReference>
<dbReference type="Pfam" id="PF17101">
    <property type="entry name" value="Stealth_CR1"/>
    <property type="match status" value="1"/>
</dbReference>
<evidence type="ECO:0000256" key="3">
    <source>
        <dbReference type="ARBA" id="ARBA00023169"/>
    </source>
</evidence>
<keyword evidence="2" id="KW-0808">Transferase</keyword>
<comment type="similarity">
    <text evidence="1">Belongs to the stealth family.</text>
</comment>
<keyword evidence="9" id="KW-1185">Reference proteome</keyword>
<evidence type="ECO:0000256" key="2">
    <source>
        <dbReference type="ARBA" id="ARBA00022679"/>
    </source>
</evidence>
<evidence type="ECO:0000259" key="5">
    <source>
        <dbReference type="Pfam" id="PF17101"/>
    </source>
</evidence>
<dbReference type="InterPro" id="IPR031357">
    <property type="entry name" value="Stealth_CR3"/>
</dbReference>
<evidence type="ECO:0000313" key="8">
    <source>
        <dbReference type="EMBL" id="MFB9733173.1"/>
    </source>
</evidence>
<proteinExistence type="inferred from homology"/>
<dbReference type="InterPro" id="IPR021520">
    <property type="entry name" value="Stealth_CR2"/>
</dbReference>
<evidence type="ECO:0000256" key="1">
    <source>
        <dbReference type="ARBA" id="ARBA00007583"/>
    </source>
</evidence>
<organism evidence="8 9">
    <name type="scientific">Ornithinimicrobium kibberense</name>
    <dbReference type="NCBI Taxonomy" id="282060"/>
    <lineage>
        <taxon>Bacteria</taxon>
        <taxon>Bacillati</taxon>
        <taxon>Actinomycetota</taxon>
        <taxon>Actinomycetes</taxon>
        <taxon>Micrococcales</taxon>
        <taxon>Ornithinimicrobiaceae</taxon>
        <taxon>Ornithinimicrobium</taxon>
    </lineage>
</organism>
<dbReference type="PANTHER" id="PTHR24045">
    <property type="match status" value="1"/>
</dbReference>
<dbReference type="InterPro" id="IPR047141">
    <property type="entry name" value="Stealth"/>
</dbReference>
<dbReference type="Pfam" id="PF17103">
    <property type="entry name" value="Stealth_CR4"/>
    <property type="match status" value="1"/>
</dbReference>
<feature type="domain" description="Stealth protein CR3 conserved region 3" evidence="6">
    <location>
        <begin position="435"/>
        <end position="481"/>
    </location>
</feature>
<protein>
    <submittedName>
        <fullName evidence="8">Stealth family protein</fullName>
    </submittedName>
</protein>
<evidence type="ECO:0000259" key="7">
    <source>
        <dbReference type="Pfam" id="PF17103"/>
    </source>
</evidence>
<gene>
    <name evidence="8" type="ORF">ACFFN0_14070</name>
</gene>